<protein>
    <submittedName>
        <fullName evidence="2">Uncharacterized protein</fullName>
    </submittedName>
</protein>
<proteinExistence type="predicted"/>
<dbReference type="AlphaFoldDB" id="A0A074YEG1"/>
<feature type="compositionally biased region" description="Basic and acidic residues" evidence="1">
    <location>
        <begin position="51"/>
        <end position="72"/>
    </location>
</feature>
<dbReference type="HOGENOM" id="CLU_672651_0_0_1"/>
<name>A0A074YEG1_AURPU</name>
<sequence length="409" mass="45764">MVTTTPTEPANKRMKQSAIKRSDAHSSDGRTSVNTTDAVGIKQIPKRHARKGEVFNRKRAYVERDKQKREKPYPPVSVNKDTGFMKSVTIVGEFEGDSDGPSIIEALRTRYENWMTESTKDKQSEHEELSGPPHVSAGPFSDGSLFPTSNLRAEDSAAHIESQHTLPSPDTPVQAPIPDDEKIMQEKQKRLASELAYAHDFAKGKSPLRCAYCQKCFLNKPTWSGHLKSCAASICKVCDKSFSGHPKRHHYEYAVSQSEIDSSFALLAQLYPLLPDKPSELYSLLCTMGEALKNAKSAMQSLNDFIERKQVELRAGARADSARNADKKPVALSIEMGAGRELKQDFLIFAHSWFKEISFSLKPYWTTEVVNIINTHHHPASEHLGYQRTHKQLIDIICKINIITGKVTG</sequence>
<dbReference type="Proteomes" id="UP000030706">
    <property type="component" value="Unassembled WGS sequence"/>
</dbReference>
<keyword evidence="3" id="KW-1185">Reference proteome</keyword>
<evidence type="ECO:0000313" key="2">
    <source>
        <dbReference type="EMBL" id="KEQ85231.1"/>
    </source>
</evidence>
<feature type="region of interest" description="Disordered" evidence="1">
    <location>
        <begin position="116"/>
        <end position="177"/>
    </location>
</feature>
<feature type="compositionally biased region" description="Basic and acidic residues" evidence="1">
    <location>
        <begin position="118"/>
        <end position="129"/>
    </location>
</feature>
<evidence type="ECO:0000256" key="1">
    <source>
        <dbReference type="SAM" id="MobiDB-lite"/>
    </source>
</evidence>
<reference evidence="2 3" key="1">
    <citation type="journal article" date="2014" name="BMC Genomics">
        <title>Genome sequencing of four Aureobasidium pullulans varieties: biotechnological potential, stress tolerance, and description of new species.</title>
        <authorList>
            <person name="Gostin Ar C."/>
            <person name="Ohm R.A."/>
            <person name="Kogej T."/>
            <person name="Sonjak S."/>
            <person name="Turk M."/>
            <person name="Zajc J."/>
            <person name="Zalar P."/>
            <person name="Grube M."/>
            <person name="Sun H."/>
            <person name="Han J."/>
            <person name="Sharma A."/>
            <person name="Chiniquy J."/>
            <person name="Ngan C.Y."/>
            <person name="Lipzen A."/>
            <person name="Barry K."/>
            <person name="Grigoriev I.V."/>
            <person name="Gunde-Cimerman N."/>
        </authorList>
    </citation>
    <scope>NUCLEOTIDE SEQUENCE [LARGE SCALE GENOMIC DNA]</scope>
    <source>
        <strain evidence="2 3">EXF-150</strain>
    </source>
</reference>
<evidence type="ECO:0000313" key="3">
    <source>
        <dbReference type="Proteomes" id="UP000030706"/>
    </source>
</evidence>
<accession>A0A074YEG1</accession>
<organism evidence="2 3">
    <name type="scientific">Aureobasidium pullulans EXF-150</name>
    <dbReference type="NCBI Taxonomy" id="1043002"/>
    <lineage>
        <taxon>Eukaryota</taxon>
        <taxon>Fungi</taxon>
        <taxon>Dikarya</taxon>
        <taxon>Ascomycota</taxon>
        <taxon>Pezizomycotina</taxon>
        <taxon>Dothideomycetes</taxon>
        <taxon>Dothideomycetidae</taxon>
        <taxon>Dothideales</taxon>
        <taxon>Saccotheciaceae</taxon>
        <taxon>Aureobasidium</taxon>
    </lineage>
</organism>
<dbReference type="GeneID" id="40751377"/>
<feature type="compositionally biased region" description="Basic and acidic residues" evidence="1">
    <location>
        <begin position="152"/>
        <end position="162"/>
    </location>
</feature>
<dbReference type="EMBL" id="KL584980">
    <property type="protein sequence ID" value="KEQ85231.1"/>
    <property type="molecule type" value="Genomic_DNA"/>
</dbReference>
<gene>
    <name evidence="2" type="ORF">M438DRAFT_391253</name>
</gene>
<feature type="region of interest" description="Disordered" evidence="1">
    <location>
        <begin position="1"/>
        <end position="78"/>
    </location>
</feature>
<dbReference type="RefSeq" id="XP_029761418.1">
    <property type="nucleotide sequence ID" value="XM_029909071.1"/>
</dbReference>